<dbReference type="Gene3D" id="2.150.10.10">
    <property type="entry name" value="Serralysin-like metalloprotease, C-terminal"/>
    <property type="match status" value="2"/>
</dbReference>
<dbReference type="EMBL" id="VFSV01000026">
    <property type="protein sequence ID" value="TRD16928.1"/>
    <property type="molecule type" value="Genomic_DNA"/>
</dbReference>
<comment type="caution">
    <text evidence="3">The sequence shown here is derived from an EMBL/GenBank/DDBJ whole genome shotgun (WGS) entry which is preliminary data.</text>
</comment>
<dbReference type="InterPro" id="IPR001343">
    <property type="entry name" value="Hemolysn_Ca-bd"/>
</dbReference>
<dbReference type="InterPro" id="IPR050557">
    <property type="entry name" value="RTX_toxin/Mannuronan_C5-epim"/>
</dbReference>
<sequence>MGMSVKIRNWTAVNGTGQIHFYGGGPDNDYDQLDNLDFASITRFSHGHHGRSGGGQDVFNFSNTGNVEALIVGRIEDFDSTRDEIWIDGVPLDLGNLPSNVRLVSYNGGHNDAGSDPQQWLLIETDAGGTIFYALEGARVDMTGDGGSNEGNQEIHFLKEDQLPDFATLEDVSFVDPVNYVPAGFVPDGGLIIHDDDKTAADVLETVSGTRDGDLIAAGLNDDYVVAHRGNDVVWGGSGADTVIGGDGNDELYGGNGDDRLIGGRHSDRLYGEAGDDFLSGGKSTDHLFGGSGADTLNGDRGNDRLYGGDDTDLLTGGGERDRLEGGAGRDVLVGGGDADLFVFTTGDLTFDNATTEAGRVEALELVQDFEIGIDRLLFVGYENASSLADLTIWDEQLDGQDFVAIQISATGEELLLASDGDLTADILAAESNFMFA</sequence>
<dbReference type="PRINTS" id="PR00313">
    <property type="entry name" value="CABNDNGRPT"/>
</dbReference>
<gene>
    <name evidence="3" type="ORF">FEV53_13380</name>
</gene>
<dbReference type="PANTHER" id="PTHR38340">
    <property type="entry name" value="S-LAYER PROTEIN"/>
    <property type="match status" value="1"/>
</dbReference>
<dbReference type="PANTHER" id="PTHR38340:SF1">
    <property type="entry name" value="S-LAYER PROTEIN"/>
    <property type="match status" value="1"/>
</dbReference>
<comment type="subcellular location">
    <subcellularLocation>
        <location evidence="1">Secreted</location>
    </subcellularLocation>
</comment>
<organism evidence="3 4">
    <name type="scientific">Palleronia caenipelagi</name>
    <dbReference type="NCBI Taxonomy" id="2489174"/>
    <lineage>
        <taxon>Bacteria</taxon>
        <taxon>Pseudomonadati</taxon>
        <taxon>Pseudomonadota</taxon>
        <taxon>Alphaproteobacteria</taxon>
        <taxon>Rhodobacterales</taxon>
        <taxon>Roseobacteraceae</taxon>
        <taxon>Palleronia</taxon>
    </lineage>
</organism>
<accession>A0A547PS14</accession>
<evidence type="ECO:0000313" key="4">
    <source>
        <dbReference type="Proteomes" id="UP000318590"/>
    </source>
</evidence>
<dbReference type="GO" id="GO:0005509">
    <property type="term" value="F:calcium ion binding"/>
    <property type="evidence" value="ECO:0007669"/>
    <property type="project" value="InterPro"/>
</dbReference>
<reference evidence="3 4" key="1">
    <citation type="submission" date="2019-06" db="EMBL/GenBank/DDBJ databases">
        <title>Paenimaribius caenipelagi gen. nov., sp. nov., isolated from a tidal flat.</title>
        <authorList>
            <person name="Yoon J.-H."/>
        </authorList>
    </citation>
    <scope>NUCLEOTIDE SEQUENCE [LARGE SCALE GENOMIC DNA]</scope>
    <source>
        <strain evidence="3 4">JBTF-M29</strain>
    </source>
</reference>
<dbReference type="InterPro" id="IPR018511">
    <property type="entry name" value="Hemolysin-typ_Ca-bd_CS"/>
</dbReference>
<proteinExistence type="predicted"/>
<keyword evidence="2" id="KW-0964">Secreted</keyword>
<dbReference type="AlphaFoldDB" id="A0A547PS14"/>
<evidence type="ECO:0000256" key="1">
    <source>
        <dbReference type="ARBA" id="ARBA00004613"/>
    </source>
</evidence>
<keyword evidence="4" id="KW-1185">Reference proteome</keyword>
<dbReference type="Pfam" id="PF00353">
    <property type="entry name" value="HemolysinCabind"/>
    <property type="match status" value="3"/>
</dbReference>
<evidence type="ECO:0000256" key="2">
    <source>
        <dbReference type="ARBA" id="ARBA00022525"/>
    </source>
</evidence>
<evidence type="ECO:0000313" key="3">
    <source>
        <dbReference type="EMBL" id="TRD16928.1"/>
    </source>
</evidence>
<protein>
    <submittedName>
        <fullName evidence="3">Calcium-binding protein</fullName>
    </submittedName>
</protein>
<dbReference type="SUPFAM" id="SSF51120">
    <property type="entry name" value="beta-Roll"/>
    <property type="match status" value="1"/>
</dbReference>
<dbReference type="InterPro" id="IPR011049">
    <property type="entry name" value="Serralysin-like_metalloprot_C"/>
</dbReference>
<dbReference type="GO" id="GO:0005576">
    <property type="term" value="C:extracellular region"/>
    <property type="evidence" value="ECO:0007669"/>
    <property type="project" value="UniProtKB-SubCell"/>
</dbReference>
<dbReference type="Proteomes" id="UP000318590">
    <property type="component" value="Unassembled WGS sequence"/>
</dbReference>
<dbReference type="PROSITE" id="PS00330">
    <property type="entry name" value="HEMOLYSIN_CALCIUM"/>
    <property type="match status" value="2"/>
</dbReference>
<dbReference type="OrthoDB" id="733404at2"/>
<name>A0A547PS14_9RHOB</name>